<feature type="binding site" evidence="5">
    <location>
        <position position="312"/>
    </location>
    <ligand>
        <name>NAD(+)</name>
        <dbReference type="ChEBI" id="CHEBI:57540"/>
    </ligand>
</feature>
<feature type="site" description="Activates thiol group during catalysis" evidence="6">
    <location>
        <position position="176"/>
    </location>
</feature>
<name>A0AAE2SBY7_9BACT</name>
<dbReference type="PANTHER" id="PTHR42955">
    <property type="entry name" value="GLYCERALDEHYDE-3-PHOSPHATE DEHYDROGENASE"/>
    <property type="match status" value="1"/>
</dbReference>
<dbReference type="Pfam" id="PF00044">
    <property type="entry name" value="Gp_dh_N"/>
    <property type="match status" value="1"/>
</dbReference>
<protein>
    <recommendedName>
        <fullName evidence="8">Glyceraldehyde-3-phosphate dehydrogenase</fullName>
        <ecNumber evidence="8">1.2.1.-</ecNumber>
    </recommendedName>
</protein>
<comment type="caution">
    <text evidence="10">The sequence shown here is derived from an EMBL/GenBank/DDBJ whole genome shotgun (WGS) entry which is preliminary data.</text>
</comment>
<keyword evidence="11" id="KW-1185">Reference proteome</keyword>
<feature type="binding site" evidence="4">
    <location>
        <begin position="148"/>
        <end position="150"/>
    </location>
    <ligand>
        <name>D-glyceraldehyde 3-phosphate</name>
        <dbReference type="ChEBI" id="CHEBI:59776"/>
    </ligand>
</feature>
<comment type="similarity">
    <text evidence="1 7">Belongs to the glyceraldehyde-3-phosphate dehydrogenase family.</text>
</comment>
<dbReference type="Gene3D" id="3.30.360.10">
    <property type="entry name" value="Dihydrodipicolinate Reductase, domain 2"/>
    <property type="match status" value="1"/>
</dbReference>
<reference evidence="10" key="1">
    <citation type="submission" date="2021-01" db="EMBL/GenBank/DDBJ databases">
        <title>Modified the classification status of verrucomicrobia.</title>
        <authorList>
            <person name="Feng X."/>
        </authorList>
    </citation>
    <scope>NUCLEOTIDE SEQUENCE</scope>
    <source>
        <strain evidence="10">5K15</strain>
    </source>
</reference>
<dbReference type="EMBL" id="JAENIG010000006">
    <property type="protein sequence ID" value="MBK1855376.1"/>
    <property type="molecule type" value="Genomic_DNA"/>
</dbReference>
<dbReference type="InterPro" id="IPR054835">
    <property type="entry name" value="G3PDH_Arsen"/>
</dbReference>
<dbReference type="InterPro" id="IPR020829">
    <property type="entry name" value="GlycerAld_3-P_DH_cat"/>
</dbReference>
<dbReference type="InterPro" id="IPR006424">
    <property type="entry name" value="Glyceraldehyde-3-P_DH_1"/>
</dbReference>
<proteinExistence type="inferred from homology"/>
<dbReference type="PIRSF" id="PIRSF000149">
    <property type="entry name" value="GAP_DH"/>
    <property type="match status" value="1"/>
</dbReference>
<gene>
    <name evidence="10" type="ORF">JIN83_10430</name>
</gene>
<feature type="binding site" evidence="4">
    <location>
        <position position="179"/>
    </location>
    <ligand>
        <name>D-glyceraldehyde 3-phosphate</name>
        <dbReference type="ChEBI" id="CHEBI:59776"/>
    </ligand>
</feature>
<dbReference type="FunFam" id="3.30.360.10:FF:000002">
    <property type="entry name" value="Glyceraldehyde-3-phosphate dehydrogenase"/>
    <property type="match status" value="1"/>
</dbReference>
<dbReference type="NCBIfam" id="NF033735">
    <property type="entry name" value="G3PDH_Arsen"/>
    <property type="match status" value="1"/>
</dbReference>
<accession>A0AAE2SBY7</accession>
<evidence type="ECO:0000256" key="7">
    <source>
        <dbReference type="RuleBase" id="RU000397"/>
    </source>
</evidence>
<dbReference type="GO" id="GO:0006006">
    <property type="term" value="P:glucose metabolic process"/>
    <property type="evidence" value="ECO:0007669"/>
    <property type="project" value="InterPro"/>
</dbReference>
<dbReference type="GO" id="GO:0051287">
    <property type="term" value="F:NAD binding"/>
    <property type="evidence" value="ECO:0007669"/>
    <property type="project" value="InterPro"/>
</dbReference>
<evidence type="ECO:0000256" key="6">
    <source>
        <dbReference type="PIRSR" id="PIRSR000149-4"/>
    </source>
</evidence>
<dbReference type="Proteomes" id="UP000634206">
    <property type="component" value="Unassembled WGS sequence"/>
</dbReference>
<sequence>MNIAINGFGRMGRLGFRAGWDNDAYTISHINELHGGPETAAHLLEYDTVHGRWDREIGFGEDSISIDGREVRYGNAKTPAEMDLEGVDIVIDSTGVHKSPETLQPYFDAGVKKVIVAAPVKQGALNVVMGCNDHLYNPAVHNILTAASCTTNCLAPVVKVMQEKIGIKHGMITTMHDLTNTQTIVDAPHKDLRRARSCVNSLIPTTTGSATAITMIYPELKGKLDGVAVRVPLLNASLTDCVFEMEKATSVEEVNALLKAASENELQGILGYEEKPLVSADYTNDVRSGIVDAPSTMVTNGTQVKILVWYDNEVGYANRMMELTAMVARSI</sequence>
<dbReference type="InterPro" id="IPR036291">
    <property type="entry name" value="NAD(P)-bd_dom_sf"/>
</dbReference>
<feature type="domain" description="Glyceraldehyde 3-phosphate dehydrogenase NAD(P) binding" evidence="9">
    <location>
        <begin position="1"/>
        <end position="149"/>
    </location>
</feature>
<evidence type="ECO:0000313" key="10">
    <source>
        <dbReference type="EMBL" id="MBK1855376.1"/>
    </source>
</evidence>
<dbReference type="GO" id="GO:0050661">
    <property type="term" value="F:NADP binding"/>
    <property type="evidence" value="ECO:0007669"/>
    <property type="project" value="InterPro"/>
</dbReference>
<dbReference type="CDD" id="cd05214">
    <property type="entry name" value="GAPDH_I_N"/>
    <property type="match status" value="1"/>
</dbReference>
<dbReference type="SUPFAM" id="SSF51735">
    <property type="entry name" value="NAD(P)-binding Rossmann-fold domains"/>
    <property type="match status" value="1"/>
</dbReference>
<dbReference type="InterPro" id="IPR052978">
    <property type="entry name" value="GAP_dehydrogenase"/>
</dbReference>
<evidence type="ECO:0000259" key="9">
    <source>
        <dbReference type="SMART" id="SM00846"/>
    </source>
</evidence>
<evidence type="ECO:0000256" key="5">
    <source>
        <dbReference type="PIRSR" id="PIRSR000149-3"/>
    </source>
</evidence>
<dbReference type="Gene3D" id="3.40.50.720">
    <property type="entry name" value="NAD(P)-binding Rossmann-like Domain"/>
    <property type="match status" value="1"/>
</dbReference>
<dbReference type="InterPro" id="IPR020831">
    <property type="entry name" value="GlycerAld/Erythrose_P_DH"/>
</dbReference>
<dbReference type="GO" id="GO:0016620">
    <property type="term" value="F:oxidoreductase activity, acting on the aldehyde or oxo group of donors, NAD or NADP as acceptor"/>
    <property type="evidence" value="ECO:0007669"/>
    <property type="project" value="InterPro"/>
</dbReference>
<dbReference type="NCBIfam" id="TIGR01534">
    <property type="entry name" value="GAPDH-I"/>
    <property type="match status" value="1"/>
</dbReference>
<dbReference type="Pfam" id="PF02800">
    <property type="entry name" value="Gp_dh_C"/>
    <property type="match status" value="1"/>
</dbReference>
<evidence type="ECO:0000313" key="11">
    <source>
        <dbReference type="Proteomes" id="UP000634206"/>
    </source>
</evidence>
<evidence type="ECO:0000256" key="8">
    <source>
        <dbReference type="RuleBase" id="RU361160"/>
    </source>
</evidence>
<dbReference type="SMART" id="SM00846">
    <property type="entry name" value="Gp_dh_N"/>
    <property type="match status" value="1"/>
</dbReference>
<evidence type="ECO:0000256" key="2">
    <source>
        <dbReference type="ARBA" id="ARBA00023002"/>
    </source>
</evidence>
<evidence type="ECO:0000256" key="4">
    <source>
        <dbReference type="PIRSR" id="PIRSR000149-2"/>
    </source>
</evidence>
<feature type="binding site" evidence="4">
    <location>
        <begin position="207"/>
        <end position="208"/>
    </location>
    <ligand>
        <name>D-glyceraldehyde 3-phosphate</name>
        <dbReference type="ChEBI" id="CHEBI:59776"/>
    </ligand>
</feature>
<dbReference type="PRINTS" id="PR00078">
    <property type="entry name" value="G3PDHDRGNASE"/>
</dbReference>
<keyword evidence="2 8" id="KW-0560">Oxidoreductase</keyword>
<dbReference type="PANTHER" id="PTHR42955:SF1">
    <property type="entry name" value="GLYCERALDEHYDE-3-PHOSPHATE DEHYDROGENASE"/>
    <property type="match status" value="1"/>
</dbReference>
<dbReference type="InterPro" id="IPR020828">
    <property type="entry name" value="GlycerAld_3-P_DH_NAD(P)-bd"/>
</dbReference>
<keyword evidence="5" id="KW-0547">Nucleotide-binding</keyword>
<feature type="active site" description="Nucleophile" evidence="3">
    <location>
        <position position="149"/>
    </location>
</feature>
<keyword evidence="5" id="KW-0520">NAD</keyword>
<organism evidence="10 11">
    <name type="scientific">Oceaniferula flava</name>
    <dbReference type="NCBI Taxonomy" id="2800421"/>
    <lineage>
        <taxon>Bacteria</taxon>
        <taxon>Pseudomonadati</taxon>
        <taxon>Verrucomicrobiota</taxon>
        <taxon>Verrucomicrobiia</taxon>
        <taxon>Verrucomicrobiales</taxon>
        <taxon>Verrucomicrobiaceae</taxon>
        <taxon>Oceaniferula</taxon>
    </lineage>
</organism>
<feature type="binding site" evidence="4">
    <location>
        <position position="230"/>
    </location>
    <ligand>
        <name>D-glyceraldehyde 3-phosphate</name>
        <dbReference type="ChEBI" id="CHEBI:59776"/>
    </ligand>
</feature>
<dbReference type="PROSITE" id="PS00071">
    <property type="entry name" value="GAPDH"/>
    <property type="match status" value="1"/>
</dbReference>
<dbReference type="SUPFAM" id="SSF55347">
    <property type="entry name" value="Glyceraldehyde-3-phosphate dehydrogenase-like, C-terminal domain"/>
    <property type="match status" value="1"/>
</dbReference>
<evidence type="ECO:0000256" key="1">
    <source>
        <dbReference type="ARBA" id="ARBA00007406"/>
    </source>
</evidence>
<dbReference type="CDD" id="cd18126">
    <property type="entry name" value="GAPDH_I_C"/>
    <property type="match status" value="1"/>
</dbReference>
<dbReference type="RefSeq" id="WP_309489989.1">
    <property type="nucleotide sequence ID" value="NZ_JAENIG010000006.1"/>
</dbReference>
<dbReference type="InterPro" id="IPR020830">
    <property type="entry name" value="GlycerAld_3-P_DH_AS"/>
</dbReference>
<evidence type="ECO:0000256" key="3">
    <source>
        <dbReference type="PIRSR" id="PIRSR000149-1"/>
    </source>
</evidence>
<dbReference type="EC" id="1.2.1.-" evidence="8"/>
<dbReference type="AlphaFoldDB" id="A0AAE2SBY7"/>